<evidence type="ECO:0000256" key="1">
    <source>
        <dbReference type="SAM" id="MobiDB-lite"/>
    </source>
</evidence>
<dbReference type="AlphaFoldDB" id="A0A0F9SBY2"/>
<organism evidence="2">
    <name type="scientific">marine sediment metagenome</name>
    <dbReference type="NCBI Taxonomy" id="412755"/>
    <lineage>
        <taxon>unclassified sequences</taxon>
        <taxon>metagenomes</taxon>
        <taxon>ecological metagenomes</taxon>
    </lineage>
</organism>
<proteinExistence type="predicted"/>
<dbReference type="EMBL" id="LAZR01002685">
    <property type="protein sequence ID" value="KKN26893.1"/>
    <property type="molecule type" value="Genomic_DNA"/>
</dbReference>
<accession>A0A0F9SBY2</accession>
<reference evidence="2" key="1">
    <citation type="journal article" date="2015" name="Nature">
        <title>Complex archaea that bridge the gap between prokaryotes and eukaryotes.</title>
        <authorList>
            <person name="Spang A."/>
            <person name="Saw J.H."/>
            <person name="Jorgensen S.L."/>
            <person name="Zaremba-Niedzwiedzka K."/>
            <person name="Martijn J."/>
            <person name="Lind A.E."/>
            <person name="van Eijk R."/>
            <person name="Schleper C."/>
            <person name="Guy L."/>
            <person name="Ettema T.J."/>
        </authorList>
    </citation>
    <scope>NUCLEOTIDE SEQUENCE</scope>
</reference>
<gene>
    <name evidence="2" type="ORF">LCGC14_0870130</name>
</gene>
<comment type="caution">
    <text evidence="2">The sequence shown here is derived from an EMBL/GenBank/DDBJ whole genome shotgun (WGS) entry which is preliminary data.</text>
</comment>
<feature type="region of interest" description="Disordered" evidence="1">
    <location>
        <begin position="999"/>
        <end position="1028"/>
    </location>
</feature>
<feature type="compositionally biased region" description="Basic and acidic residues" evidence="1">
    <location>
        <begin position="1008"/>
        <end position="1023"/>
    </location>
</feature>
<evidence type="ECO:0008006" key="3">
    <source>
        <dbReference type="Google" id="ProtNLM"/>
    </source>
</evidence>
<sequence>MTIKNWWENCLLREELDGKTPSQEEFVADIWKVRLGDALPVYQQQDIFFDRTYASPDLKKLVRFVLRRLSNLTGGKTIIRTQIAYGGGKSHAMLTVFHLCTLKPELFQNSTVKTFLEFSKIERPRKTKIAILPFDKFDVHEGLEVYGPNNEKKKVMTPWGALAFQLGGKNLFQRIIKHEKSGISPAQPIMEEILSYPHKNNESTLIIIDEASIYGRSLYMVGKFGPFKDFFQYLTQAASALENTVIVATLLHTGMERADAVGKRVLTELTQIFDRMGPETIEPIKHADVAEILRRRLFRKIPSEDERKQIVNRVIASWELIPNLSQIDREKYLEDRVYKSYPFHPDFIDVLYGRWIELPKFQRTRGALQLLSIILNDGRNRDQNVLIGPSCLLGPEDKEYSQGLSTLVDWTDDGATWSGILQHELELAKRLESQKLNIKNKEIEQLVVSTFLYSQPEGRKGQLNDILRLLIHPDLQEISSLRISIDEWKSKSWYFDDTLGEQELALIKKKNVVSIHDSIINSMTEEQLKEVVSLMEEYIGKNDWVPTHKKQFVKVHCLTRGPESIDDTPGIHLGILEPKPIQIINQKHVPDEISKLFNTTTLSGKARTFKNGLLVVVPDITHLPKLKEKCSSVVAWEILKKSADYKKLAKEQQSKITNMIKQEKKQILGMVRITYSTVFLFMPNEMIENRLLKHRMNLTHYEQIVEILRQEDRILEDLRSDKLLPNGGLMLWDKDAISLPIQFLINVFYRFPRLPFPESLNLIYQSILSLIEQGKIVLKITRPDNSVITYWKEKIESKLLNKETAELIQIKGAELNSINDDIILPNTTNTIWTPPIKDINFSHLLSKFDGILIPKLQSTKILEEKLVEMVKNKKLCLIIEDEAYCGDFSIKNQKIENSIITLPPPSVKINEVIQDAYDNNIWENNTAKVLDLVKFISERRKSPIPLSYLIEPLTNAMKSNKIELEPKTTPWPPKSNVDISSYRFNLVMKMKTEIIIDTQPKGESTTSEEVKSHKGEKIEPKDISEEEEKEIEETIPSPKLIVDLTPSIAELDGLNELIEEIKNEGDFTWNLGIKLSLVKEDIDEKLLDKLNQILELYWPEHKFKRD</sequence>
<protein>
    <recommendedName>
        <fullName evidence="3">Swt1-like HEPN domain-containing protein</fullName>
    </recommendedName>
</protein>
<evidence type="ECO:0000313" key="2">
    <source>
        <dbReference type="EMBL" id="KKN26893.1"/>
    </source>
</evidence>
<name>A0A0F9SBY2_9ZZZZ</name>